<dbReference type="Proteomes" id="UP000823895">
    <property type="component" value="Unassembled WGS sequence"/>
</dbReference>
<dbReference type="EMBL" id="DWWI01000134">
    <property type="protein sequence ID" value="HJC43269.1"/>
    <property type="molecule type" value="Genomic_DNA"/>
</dbReference>
<protein>
    <submittedName>
        <fullName evidence="1">Uncharacterized protein</fullName>
    </submittedName>
</protein>
<dbReference type="AlphaFoldDB" id="A0A9D2P617"/>
<sequence length="140" mass="16484">MKDSELSRKAHAAVYHQCQRRGYAAPVDVLMEIGVLPKQKYEEWRFGKIPYLEQVCTCNLRKLSVIMGQIRRYAQKTGLKPSFCYYKRWGVKKKHGHRPVILLRFSKSGKPEIEKAYATHYVDIKKIEQLKKDTQDRPTE</sequence>
<proteinExistence type="predicted"/>
<gene>
    <name evidence="1" type="ORF">H9756_06250</name>
</gene>
<evidence type="ECO:0000313" key="1">
    <source>
        <dbReference type="EMBL" id="HJC43269.1"/>
    </source>
</evidence>
<reference evidence="1" key="2">
    <citation type="submission" date="2021-04" db="EMBL/GenBank/DDBJ databases">
        <authorList>
            <person name="Gilroy R."/>
        </authorList>
    </citation>
    <scope>NUCLEOTIDE SEQUENCE</scope>
    <source>
        <strain evidence="1">CHK165-2605</strain>
    </source>
</reference>
<reference evidence="1" key="1">
    <citation type="journal article" date="2021" name="PeerJ">
        <title>Extensive microbial diversity within the chicken gut microbiome revealed by metagenomics and culture.</title>
        <authorList>
            <person name="Gilroy R."/>
            <person name="Ravi A."/>
            <person name="Getino M."/>
            <person name="Pursley I."/>
            <person name="Horton D.L."/>
            <person name="Alikhan N.F."/>
            <person name="Baker D."/>
            <person name="Gharbi K."/>
            <person name="Hall N."/>
            <person name="Watson M."/>
            <person name="Adriaenssens E.M."/>
            <person name="Foster-Nyarko E."/>
            <person name="Jarju S."/>
            <person name="Secka A."/>
            <person name="Antonio M."/>
            <person name="Oren A."/>
            <person name="Chaudhuri R.R."/>
            <person name="La Ragione R."/>
            <person name="Hildebrand F."/>
            <person name="Pallen M.J."/>
        </authorList>
    </citation>
    <scope>NUCLEOTIDE SEQUENCE</scope>
    <source>
        <strain evidence="1">CHK165-2605</strain>
    </source>
</reference>
<organism evidence="1 2">
    <name type="scientific">Candidatus Mediterraneibacter gallistercoris</name>
    <dbReference type="NCBI Taxonomy" id="2838671"/>
    <lineage>
        <taxon>Bacteria</taxon>
        <taxon>Bacillati</taxon>
        <taxon>Bacillota</taxon>
        <taxon>Clostridia</taxon>
        <taxon>Lachnospirales</taxon>
        <taxon>Lachnospiraceae</taxon>
        <taxon>Mediterraneibacter</taxon>
    </lineage>
</organism>
<evidence type="ECO:0000313" key="2">
    <source>
        <dbReference type="Proteomes" id="UP000823895"/>
    </source>
</evidence>
<accession>A0A9D2P617</accession>
<comment type="caution">
    <text evidence="1">The sequence shown here is derived from an EMBL/GenBank/DDBJ whole genome shotgun (WGS) entry which is preliminary data.</text>
</comment>
<name>A0A9D2P617_9FIRM</name>